<feature type="compositionally biased region" description="Polar residues" evidence="1">
    <location>
        <begin position="75"/>
        <end position="85"/>
    </location>
</feature>
<feature type="compositionally biased region" description="Polar residues" evidence="1">
    <location>
        <begin position="35"/>
        <end position="48"/>
    </location>
</feature>
<protein>
    <submittedName>
        <fullName evidence="2">Uncharacterized protein</fullName>
    </submittedName>
</protein>
<organism evidence="2 3">
    <name type="scientific">Penicillium antarcticum</name>
    <dbReference type="NCBI Taxonomy" id="416450"/>
    <lineage>
        <taxon>Eukaryota</taxon>
        <taxon>Fungi</taxon>
        <taxon>Dikarya</taxon>
        <taxon>Ascomycota</taxon>
        <taxon>Pezizomycotina</taxon>
        <taxon>Eurotiomycetes</taxon>
        <taxon>Eurotiomycetidae</taxon>
        <taxon>Eurotiales</taxon>
        <taxon>Aspergillaceae</taxon>
        <taxon>Penicillium</taxon>
    </lineage>
</organism>
<name>A0A1V6QD11_9EURO</name>
<dbReference type="Proteomes" id="UP000191672">
    <property type="component" value="Unassembled WGS sequence"/>
</dbReference>
<dbReference type="EMBL" id="MDYN01000006">
    <property type="protein sequence ID" value="OQD87098.1"/>
    <property type="molecule type" value="Genomic_DNA"/>
</dbReference>
<feature type="region of interest" description="Disordered" evidence="1">
    <location>
        <begin position="26"/>
        <end position="136"/>
    </location>
</feature>
<feature type="compositionally biased region" description="Polar residues" evidence="1">
    <location>
        <begin position="123"/>
        <end position="136"/>
    </location>
</feature>
<reference evidence="3" key="1">
    <citation type="journal article" date="2017" name="Nat. Microbiol.">
        <title>Global analysis of biosynthetic gene clusters reveals vast potential of secondary metabolite production in Penicillium species.</title>
        <authorList>
            <person name="Nielsen J.C."/>
            <person name="Grijseels S."/>
            <person name="Prigent S."/>
            <person name="Ji B."/>
            <person name="Dainat J."/>
            <person name="Nielsen K.F."/>
            <person name="Frisvad J.C."/>
            <person name="Workman M."/>
            <person name="Nielsen J."/>
        </authorList>
    </citation>
    <scope>NUCLEOTIDE SEQUENCE [LARGE SCALE GENOMIC DNA]</scope>
    <source>
        <strain evidence="3">IBT 31811</strain>
    </source>
</reference>
<evidence type="ECO:0000313" key="3">
    <source>
        <dbReference type="Proteomes" id="UP000191672"/>
    </source>
</evidence>
<dbReference type="OrthoDB" id="4499780at2759"/>
<keyword evidence="3" id="KW-1185">Reference proteome</keyword>
<gene>
    <name evidence="2" type="ORF">PENANT_c006G04225</name>
</gene>
<evidence type="ECO:0000313" key="2">
    <source>
        <dbReference type="EMBL" id="OQD87098.1"/>
    </source>
</evidence>
<sequence>MGLIKTGLALAGTYGLIKAASKAANDHEDKKLKRNNQAQQYNGHNYQMNDGLAMNSPGYHQGHGYGVARDLPFDGNSQHLNQAPQSRGYELQHNHGRVISASPPSYYQGNHHDVQRNGGSGPAQYSQQYYPSDSKR</sequence>
<comment type="caution">
    <text evidence="2">The sequence shown here is derived from an EMBL/GenBank/DDBJ whole genome shotgun (WGS) entry which is preliminary data.</text>
</comment>
<dbReference type="AlphaFoldDB" id="A0A1V6QD11"/>
<evidence type="ECO:0000256" key="1">
    <source>
        <dbReference type="SAM" id="MobiDB-lite"/>
    </source>
</evidence>
<proteinExistence type="predicted"/>
<accession>A0A1V6QD11</accession>